<evidence type="ECO:0000256" key="4">
    <source>
        <dbReference type="ARBA" id="ARBA00022705"/>
    </source>
</evidence>
<dbReference type="InterPro" id="IPR016722">
    <property type="entry name" value="DNA_pol_alpha_bsu"/>
</dbReference>
<dbReference type="GO" id="GO:0006270">
    <property type="term" value="P:DNA replication initiation"/>
    <property type="evidence" value="ECO:0007669"/>
    <property type="project" value="TreeGrafter"/>
</dbReference>
<comment type="similarity">
    <text evidence="2 6">Belongs to the DNA polymerase alpha subunit B family.</text>
</comment>
<dbReference type="PIRSF" id="PIRSF018300">
    <property type="entry name" value="DNA_pol_alph_2"/>
    <property type="match status" value="1"/>
</dbReference>
<dbReference type="AlphaFoldDB" id="A0A8H7PHJ8"/>
<evidence type="ECO:0000313" key="10">
    <source>
        <dbReference type="Proteomes" id="UP000654370"/>
    </source>
</evidence>
<name>A0A8H7PHJ8_MORIS</name>
<keyword evidence="5 6" id="KW-0539">Nucleus</keyword>
<accession>A0A8H7PHJ8</accession>
<evidence type="ECO:0000256" key="2">
    <source>
        <dbReference type="ARBA" id="ARBA00007299"/>
    </source>
</evidence>
<proteinExistence type="inferred from homology"/>
<evidence type="ECO:0000259" key="8">
    <source>
        <dbReference type="Pfam" id="PF22062"/>
    </source>
</evidence>
<evidence type="ECO:0000256" key="1">
    <source>
        <dbReference type="ARBA" id="ARBA00004123"/>
    </source>
</evidence>
<comment type="caution">
    <text evidence="9">The sequence shown here is derived from an EMBL/GenBank/DDBJ whole genome shotgun (WGS) entry which is preliminary data.</text>
</comment>
<gene>
    <name evidence="9" type="ORF">INT43_004127</name>
</gene>
<dbReference type="PANTHER" id="PTHR23061:SF12">
    <property type="entry name" value="DNA POLYMERASE ALPHA SUBUNIT B"/>
    <property type="match status" value="1"/>
</dbReference>
<dbReference type="GO" id="GO:0005658">
    <property type="term" value="C:alpha DNA polymerase:primase complex"/>
    <property type="evidence" value="ECO:0007669"/>
    <property type="project" value="TreeGrafter"/>
</dbReference>
<evidence type="ECO:0000313" key="9">
    <source>
        <dbReference type="EMBL" id="KAG2174107.1"/>
    </source>
</evidence>
<evidence type="ECO:0000259" key="7">
    <source>
        <dbReference type="Pfam" id="PF04042"/>
    </source>
</evidence>
<keyword evidence="4 6" id="KW-0235">DNA replication</keyword>
<organism evidence="9 10">
    <name type="scientific">Mortierella isabellina</name>
    <name type="common">Filamentous fungus</name>
    <name type="synonym">Umbelopsis isabellina</name>
    <dbReference type="NCBI Taxonomy" id="91625"/>
    <lineage>
        <taxon>Eukaryota</taxon>
        <taxon>Fungi</taxon>
        <taxon>Fungi incertae sedis</taxon>
        <taxon>Mucoromycota</taxon>
        <taxon>Mucoromycotina</taxon>
        <taxon>Umbelopsidomycetes</taxon>
        <taxon>Umbelopsidales</taxon>
        <taxon>Umbelopsidaceae</taxon>
        <taxon>Umbelopsis</taxon>
    </lineage>
</organism>
<dbReference type="Pfam" id="PF22062">
    <property type="entry name" value="OB_DPOA2"/>
    <property type="match status" value="1"/>
</dbReference>
<dbReference type="InterPro" id="IPR054300">
    <property type="entry name" value="OB_DPOA2"/>
</dbReference>
<evidence type="ECO:0000256" key="5">
    <source>
        <dbReference type="ARBA" id="ARBA00023242"/>
    </source>
</evidence>
<dbReference type="GO" id="GO:0003677">
    <property type="term" value="F:DNA binding"/>
    <property type="evidence" value="ECO:0007669"/>
    <property type="project" value="InterPro"/>
</dbReference>
<dbReference type="Gene3D" id="3.60.21.60">
    <property type="match status" value="1"/>
</dbReference>
<sequence length="603" mass="67110">MSTLHDELARSLQIHDPEVTNEAVAICRQYNVSTQDLKLKWEAFALRPVNVERNVSIPTLPLLRQLKAEVQREFENTIQSKHKAPLNKARLQARSNETSGLISNNRNLNKNSFQDFMSDIAGLPSFNAPIQPIHTSASDMGSASLSTQKFADRAVKNKVEESLNGHLAKMPRLSDEFGNQPRCEISLAQGQTERYRYMFEKISERAEILDDLIEHFADVIKKHHGIEEFANATRANQSSIMAVGRICCEDSAGKLNEQSVMLETSRYMGMGKRVKLQLGELPAFSFFPGQIVALEGVNNSGKLLSVSKLLPMPLPLLAVHDADELYEYNHGQMTKGQPLDICVAAGPYTLDDDLTYQPLEDLLQTLASEQPDILILLGPFVPASHPLLVNGEVDASPVDIFRTQISSRLQRFIQQCPRSQVLVVPHSDDLVHNYAVFPQPAMHGKELGVPRGVHMLSNPSMIRINEMVIGIGNVDILFNLGLEETARSKEASDRMARLTRHVLQQRSFYSLFPPAPGDNLDLLQMPHIQMDVTPDILILPSRLKSFAKIVDSVVCINPGYLSKKQSGGTFARATIHPLKPVGDGDVGTEAKIWERARVDLIKI</sequence>
<feature type="domain" description="DNA polymerase alpha/delta/epsilon subunit B" evidence="7">
    <location>
        <begin position="341"/>
        <end position="548"/>
    </location>
</feature>
<keyword evidence="10" id="KW-1185">Reference proteome</keyword>
<dbReference type="PANTHER" id="PTHR23061">
    <property type="entry name" value="DNA POLYMERASE 2 ALPHA 70 KDA SUBUNIT"/>
    <property type="match status" value="1"/>
</dbReference>
<dbReference type="OrthoDB" id="336885at2759"/>
<feature type="domain" description="DNA polymerase alpha subunit B OB" evidence="8">
    <location>
        <begin position="207"/>
        <end position="311"/>
    </location>
</feature>
<protein>
    <recommendedName>
        <fullName evidence="3 6">DNA polymerase alpha subunit B</fullName>
    </recommendedName>
</protein>
<dbReference type="Pfam" id="PF04042">
    <property type="entry name" value="DNA_pol_E_B"/>
    <property type="match status" value="1"/>
</dbReference>
<evidence type="ECO:0000256" key="3">
    <source>
        <dbReference type="ARBA" id="ARBA00018596"/>
    </source>
</evidence>
<reference evidence="9" key="1">
    <citation type="submission" date="2020-12" db="EMBL/GenBank/DDBJ databases">
        <title>Metabolic potential, ecology and presence of endohyphal bacteria is reflected in genomic diversity of Mucoromycotina.</title>
        <authorList>
            <person name="Muszewska A."/>
            <person name="Okrasinska A."/>
            <person name="Steczkiewicz K."/>
            <person name="Drgas O."/>
            <person name="Orlowska M."/>
            <person name="Perlinska-Lenart U."/>
            <person name="Aleksandrzak-Piekarczyk T."/>
            <person name="Szatraj K."/>
            <person name="Zielenkiewicz U."/>
            <person name="Pilsyk S."/>
            <person name="Malc E."/>
            <person name="Mieczkowski P."/>
            <person name="Kruszewska J.S."/>
            <person name="Biernat P."/>
            <person name="Pawlowska J."/>
        </authorList>
    </citation>
    <scope>NUCLEOTIDE SEQUENCE</scope>
    <source>
        <strain evidence="9">WA0000067209</strain>
    </source>
</reference>
<dbReference type="EMBL" id="JAEPQZ010000013">
    <property type="protein sequence ID" value="KAG2174107.1"/>
    <property type="molecule type" value="Genomic_DNA"/>
</dbReference>
<dbReference type="InterPro" id="IPR007185">
    <property type="entry name" value="DNA_pol_a/d/e_bsu"/>
</dbReference>
<evidence type="ECO:0000256" key="6">
    <source>
        <dbReference type="PIRNR" id="PIRNR018300"/>
    </source>
</evidence>
<dbReference type="Proteomes" id="UP000654370">
    <property type="component" value="Unassembled WGS sequence"/>
</dbReference>
<comment type="subcellular location">
    <subcellularLocation>
        <location evidence="1 6">Nucleus</location>
    </subcellularLocation>
</comment>
<comment type="function">
    <text evidence="6">Accessory subunit of the DNA polymerase alpha complex (also known as the alpha DNA polymerase-primase complex) which plays an essential role in the initiation of DNA synthesis.</text>
</comment>